<keyword evidence="7" id="KW-1185">Reference proteome</keyword>
<dbReference type="InterPro" id="IPR027359">
    <property type="entry name" value="Volt_channel_dom_sf"/>
</dbReference>
<dbReference type="Pfam" id="PF00520">
    <property type="entry name" value="Ion_trans"/>
    <property type="match status" value="2"/>
</dbReference>
<feature type="transmembrane region" description="Helical" evidence="5">
    <location>
        <begin position="448"/>
        <end position="474"/>
    </location>
</feature>
<proteinExistence type="predicted"/>
<evidence type="ECO:0000256" key="2">
    <source>
        <dbReference type="ARBA" id="ARBA00022692"/>
    </source>
</evidence>
<organism evidence="7 8">
    <name type="scientific">Lingula anatina</name>
    <name type="common">Brachiopod</name>
    <name type="synonym">Lingula unguis</name>
    <dbReference type="NCBI Taxonomy" id="7574"/>
    <lineage>
        <taxon>Eukaryota</taxon>
        <taxon>Metazoa</taxon>
        <taxon>Spiralia</taxon>
        <taxon>Lophotrochozoa</taxon>
        <taxon>Brachiopoda</taxon>
        <taxon>Linguliformea</taxon>
        <taxon>Lingulata</taxon>
        <taxon>Lingulida</taxon>
        <taxon>Linguloidea</taxon>
        <taxon>Lingulidae</taxon>
        <taxon>Lingula</taxon>
    </lineage>
</organism>
<dbReference type="InterPro" id="IPR005821">
    <property type="entry name" value="Ion_trans_dom"/>
</dbReference>
<feature type="transmembrane region" description="Helical" evidence="5">
    <location>
        <begin position="254"/>
        <end position="273"/>
    </location>
</feature>
<dbReference type="GO" id="GO:0005216">
    <property type="term" value="F:monoatomic ion channel activity"/>
    <property type="evidence" value="ECO:0007669"/>
    <property type="project" value="InterPro"/>
</dbReference>
<name>A0A1S3IL91_LINAN</name>
<dbReference type="Gene3D" id="1.10.287.70">
    <property type="match status" value="2"/>
</dbReference>
<protein>
    <submittedName>
        <fullName evidence="8 9">Two pore calcium channel protein 1 isoform X1</fullName>
    </submittedName>
</protein>
<dbReference type="PANTHER" id="PTHR46726">
    <property type="entry name" value="TWO PORE CHANNEL 3"/>
    <property type="match status" value="1"/>
</dbReference>
<feature type="domain" description="Ion transport" evidence="6">
    <location>
        <begin position="279"/>
        <end position="479"/>
    </location>
</feature>
<feature type="domain" description="Ion transport" evidence="6">
    <location>
        <begin position="601"/>
        <end position="851"/>
    </location>
</feature>
<feature type="transmembrane region" description="Helical" evidence="5">
    <location>
        <begin position="822"/>
        <end position="849"/>
    </location>
</feature>
<dbReference type="AlphaFoldDB" id="A0A1S3IL91"/>
<sequence length="988" mass="114928">MIYGWGVLGKGSAEKMGDQQHFEIQRALKYTDFMEENLPLSLVKDGKSNGAYYMMDDDHRKNIQTYPNEVGNRPNEWSLDLISKPRSRSLCTPYNNLAFVQEVDIDLEGEQRCELPTRQRSVSFDLVDEDPSRLIRNTYGHCPENEMPRGYIKIHKSLPNGFSSASNLDIFSNGVRPALHRSSSVGSFSRFPAPLRRTNSVVSTTSTYPELTNEELLLAAVYVEDAVCGRDMHFREDDKSVKSYRLYHRPVCRWIMYMFIWVHLALALFEAPAVNGLVLPYWCTMAVEMLCLIAYICRFLHHKRFDVHENLWANKRYLIVFMLVALTWLDMVIYVIWNQFGFFDNHKAIRWSRPLRPVFLAAFGRHVRKAFENIKRTLSETLNVLAVFIFVVFMFSLLAFKMFSESKLTYPDGSGYFVDFIDSMWDLYVLVTTANFPDVMMPAYDTNSLYAIFFISYIFICLYIFASIVLAVIYNNYKQNLKNDVKKSVLNKRKRLMKAFDILKVWRERESRYIVNRARWHKLMKIVAPNRSELQRDLLLHVLDETGEMCLGRSEFLKVADILNIELSEIKDRSLLLERYCFSCYFSKPSKLVQKIIRHPYSRNAIGVIIILNSLVMVIEDKIPVISDALEWTFLVIFLVEIILKFYVFGCRRFFSRFWNIFDFIVVNAALVTRLTNVILQAVGDTEDSRKALEFVLILRILRLMKVMEGIERFRVVIITVMNIGPSILTYGGIMFIFYYFFAIIGMELFEGKVSYNITDPSQQFCGNPLLNGSDFYALRYCKNNFNDILHAMVMMFELTVVNQWHVITAGYVQVTSKAARLYFLAFHMINVIMILNIFVAFVLEAFILEYSLSNRELMSSIERKIEELGLNTDRIITPKAIVNMRRDSAVIRKNSISRPNNGSKPSKGSCHNLEILEPSQLGSVRKGSVEETKMEQLKFHLKKKSRKKMEVLLMNMFEKELSDSDFEDDPEQYEVAHPTQLSLETVV</sequence>
<dbReference type="RefSeq" id="XP_013398974.1">
    <property type="nucleotide sequence ID" value="XM_013543520.1"/>
</dbReference>
<feature type="transmembrane region" description="Helical" evidence="5">
    <location>
        <begin position="661"/>
        <end position="680"/>
    </location>
</feature>
<feature type="transmembrane region" description="Helical" evidence="5">
    <location>
        <begin position="728"/>
        <end position="747"/>
    </location>
</feature>
<evidence type="ECO:0000256" key="4">
    <source>
        <dbReference type="ARBA" id="ARBA00023136"/>
    </source>
</evidence>
<feature type="transmembrane region" description="Helical" evidence="5">
    <location>
        <begin position="279"/>
        <end position="297"/>
    </location>
</feature>
<feature type="transmembrane region" description="Helical" evidence="5">
    <location>
        <begin position="416"/>
        <end position="436"/>
    </location>
</feature>
<dbReference type="Gene3D" id="1.20.120.350">
    <property type="entry name" value="Voltage-gated potassium channels. Chain C"/>
    <property type="match status" value="1"/>
</dbReference>
<keyword evidence="4 5" id="KW-0472">Membrane</keyword>
<evidence type="ECO:0000259" key="6">
    <source>
        <dbReference type="Pfam" id="PF00520"/>
    </source>
</evidence>
<feature type="transmembrane region" description="Helical" evidence="5">
    <location>
        <begin position="601"/>
        <end position="619"/>
    </location>
</feature>
<evidence type="ECO:0000256" key="5">
    <source>
        <dbReference type="SAM" id="Phobius"/>
    </source>
</evidence>
<evidence type="ECO:0000256" key="3">
    <source>
        <dbReference type="ARBA" id="ARBA00022989"/>
    </source>
</evidence>
<evidence type="ECO:0000256" key="1">
    <source>
        <dbReference type="ARBA" id="ARBA00004141"/>
    </source>
</evidence>
<dbReference type="KEGG" id="lak:106165341"/>
<dbReference type="GeneID" id="106165341"/>
<dbReference type="SUPFAM" id="SSF81324">
    <property type="entry name" value="Voltage-gated potassium channels"/>
    <property type="match status" value="2"/>
</dbReference>
<dbReference type="STRING" id="7574.A0A1S3IL91"/>
<feature type="transmembrane region" description="Helical" evidence="5">
    <location>
        <begin position="384"/>
        <end position="404"/>
    </location>
</feature>
<keyword evidence="2 5" id="KW-0812">Transmembrane</keyword>
<dbReference type="GO" id="GO:0016020">
    <property type="term" value="C:membrane"/>
    <property type="evidence" value="ECO:0007669"/>
    <property type="project" value="UniProtKB-SubCell"/>
</dbReference>
<comment type="subcellular location">
    <subcellularLocation>
        <location evidence="1">Membrane</location>
        <topology evidence="1">Multi-pass membrane protein</topology>
    </subcellularLocation>
</comment>
<feature type="transmembrane region" description="Helical" evidence="5">
    <location>
        <begin position="317"/>
        <end position="337"/>
    </location>
</feature>
<reference evidence="8 9" key="1">
    <citation type="submission" date="2025-04" db="UniProtKB">
        <authorList>
            <consortium name="RefSeq"/>
        </authorList>
    </citation>
    <scope>IDENTIFICATION</scope>
    <source>
        <tissue evidence="8 9">Gonads</tissue>
    </source>
</reference>
<evidence type="ECO:0000313" key="9">
    <source>
        <dbReference type="RefSeq" id="XP_013398980.1"/>
    </source>
</evidence>
<dbReference type="RefSeq" id="XP_013398980.1">
    <property type="nucleotide sequence ID" value="XM_013543526.1"/>
</dbReference>
<dbReference type="PANTHER" id="PTHR46726:SF1">
    <property type="entry name" value="TWO-PORE CALCIUM CHANNEL 3"/>
    <property type="match status" value="1"/>
</dbReference>
<evidence type="ECO:0000313" key="8">
    <source>
        <dbReference type="RefSeq" id="XP_013398974.1"/>
    </source>
</evidence>
<evidence type="ECO:0000313" key="7">
    <source>
        <dbReference type="Proteomes" id="UP000085678"/>
    </source>
</evidence>
<feature type="transmembrane region" description="Helical" evidence="5">
    <location>
        <begin position="631"/>
        <end position="649"/>
    </location>
</feature>
<gene>
    <name evidence="8 9" type="primary">LOC106165341</name>
</gene>
<keyword evidence="3 5" id="KW-1133">Transmembrane helix</keyword>
<dbReference type="OrthoDB" id="10068803at2759"/>
<accession>A0A1S3IL91</accession>
<dbReference type="Proteomes" id="UP000085678">
    <property type="component" value="Unplaced"/>
</dbReference>